<evidence type="ECO:0000259" key="4">
    <source>
        <dbReference type="Pfam" id="PF04659"/>
    </source>
</evidence>
<feature type="region of interest" description="Disordered" evidence="3">
    <location>
        <begin position="19"/>
        <end position="45"/>
    </location>
</feature>
<accession>A0ABD5PH60</accession>
<comment type="caution">
    <text evidence="5">The sequence shown here is derived from an EMBL/GenBank/DDBJ whole genome shotgun (WGS) entry which is preliminary data.</text>
</comment>
<comment type="subcellular location">
    <subcellularLocation>
        <location evidence="1">Archaeal flagellum</location>
    </subcellularLocation>
</comment>
<organism evidence="5 6">
    <name type="scientific">Halobium salinum</name>
    <dbReference type="NCBI Taxonomy" id="1364940"/>
    <lineage>
        <taxon>Archaea</taxon>
        <taxon>Methanobacteriati</taxon>
        <taxon>Methanobacteriota</taxon>
        <taxon>Stenosarchaea group</taxon>
        <taxon>Halobacteria</taxon>
        <taxon>Halobacteriales</taxon>
        <taxon>Haloferacaceae</taxon>
        <taxon>Halobium</taxon>
    </lineage>
</organism>
<keyword evidence="5" id="KW-0969">Cilium</keyword>
<evidence type="ECO:0000256" key="1">
    <source>
        <dbReference type="ARBA" id="ARBA00004618"/>
    </source>
</evidence>
<name>A0ABD5PH60_9EURY</name>
<reference evidence="5 6" key="1">
    <citation type="journal article" date="2019" name="Int. J. Syst. Evol. Microbiol.">
        <title>The Global Catalogue of Microorganisms (GCM) 10K type strain sequencing project: providing services to taxonomists for standard genome sequencing and annotation.</title>
        <authorList>
            <consortium name="The Broad Institute Genomics Platform"/>
            <consortium name="The Broad Institute Genome Sequencing Center for Infectious Disease"/>
            <person name="Wu L."/>
            <person name="Ma J."/>
        </authorList>
    </citation>
    <scope>NUCLEOTIDE SEQUENCE [LARGE SCALE GENOMIC DNA]</scope>
    <source>
        <strain evidence="5 6">CGMCC 1.12553</strain>
    </source>
</reference>
<evidence type="ECO:0000256" key="3">
    <source>
        <dbReference type="SAM" id="MobiDB-lite"/>
    </source>
</evidence>
<evidence type="ECO:0000313" key="5">
    <source>
        <dbReference type="EMBL" id="MFC4360027.1"/>
    </source>
</evidence>
<evidence type="ECO:0000313" key="6">
    <source>
        <dbReference type="Proteomes" id="UP001595921"/>
    </source>
</evidence>
<proteinExistence type="predicted"/>
<dbReference type="RefSeq" id="WP_267623276.1">
    <property type="nucleotide sequence ID" value="NZ_JAODIW010000008.1"/>
</dbReference>
<sequence>MSLDPRDYDLTELRSVAGGEFVADPDASGDEPTDESTVSPGERLRRRERDRELLTLAAADGDSVERPFVDRIPVSRAAERVVFDWLDFLLTVGGETGARDALTYYERVEWLGTSARESLERYLDGFPEAHRGGEGRVTLDDHRESLAFVARIRAFDAPRRRREALRDARTPADGE</sequence>
<feature type="domain" description="Archaeal flagella protein FlaD/E" evidence="4">
    <location>
        <begin position="66"/>
        <end position="153"/>
    </location>
</feature>
<evidence type="ECO:0000256" key="2">
    <source>
        <dbReference type="ARBA" id="ARBA00022440"/>
    </source>
</evidence>
<keyword evidence="2" id="KW-0974">Archaeal flagellum</keyword>
<keyword evidence="5" id="KW-0282">Flagellum</keyword>
<dbReference type="InterPro" id="IPR052494">
    <property type="entry name" value="Flagella_assembly_related"/>
</dbReference>
<dbReference type="Pfam" id="PF04659">
    <property type="entry name" value="Arch_fla_DE"/>
    <property type="match status" value="1"/>
</dbReference>
<dbReference type="EMBL" id="JBHSDS010000010">
    <property type="protein sequence ID" value="MFC4360027.1"/>
    <property type="molecule type" value="Genomic_DNA"/>
</dbReference>
<dbReference type="GO" id="GO:0097589">
    <property type="term" value="C:archaeal-type flagellum"/>
    <property type="evidence" value="ECO:0007669"/>
    <property type="project" value="UniProtKB-SubCell"/>
</dbReference>
<keyword evidence="5" id="KW-0966">Cell projection</keyword>
<dbReference type="PANTHER" id="PTHR40698:SF2">
    <property type="entry name" value="FLAGELLA-RELATED PROTEIN C-RELATED"/>
    <property type="match status" value="1"/>
</dbReference>
<dbReference type="InterPro" id="IPR006752">
    <property type="entry name" value="Arch_fla_DE"/>
</dbReference>
<dbReference type="PANTHER" id="PTHR40698">
    <property type="entry name" value="FLAGELLA-RELATED PROTEIN E-RELATED-RELATED"/>
    <property type="match status" value="1"/>
</dbReference>
<dbReference type="Proteomes" id="UP001595921">
    <property type="component" value="Unassembled WGS sequence"/>
</dbReference>
<gene>
    <name evidence="5" type="ORF">ACFO0N_18925</name>
</gene>
<keyword evidence="6" id="KW-1185">Reference proteome</keyword>
<dbReference type="AlphaFoldDB" id="A0ABD5PH60"/>
<protein>
    <submittedName>
        <fullName evidence="5">FlaD/FlaE family flagellar protein</fullName>
    </submittedName>
</protein>